<feature type="region of interest" description="Disordered" evidence="4">
    <location>
        <begin position="286"/>
        <end position="320"/>
    </location>
</feature>
<dbReference type="PANTHER" id="PTHR13375:SF3">
    <property type="entry name" value="THO COMPLEX SUBUNIT 5 HOMOLOG"/>
    <property type="match status" value="1"/>
</dbReference>
<keyword evidence="3" id="KW-0539">Nucleus</keyword>
<accession>A0A2R5LLC7</accession>
<dbReference type="InterPro" id="IPR019163">
    <property type="entry name" value="THO_Thoc5"/>
</dbReference>
<name>A0A2R5LLC7_9ACAR</name>
<dbReference type="AlphaFoldDB" id="A0A2R5LLC7"/>
<evidence type="ECO:0000256" key="1">
    <source>
        <dbReference type="ARBA" id="ARBA00004123"/>
    </source>
</evidence>
<dbReference type="GO" id="GO:0006406">
    <property type="term" value="P:mRNA export from nucleus"/>
    <property type="evidence" value="ECO:0007669"/>
    <property type="project" value="TreeGrafter"/>
</dbReference>
<feature type="region of interest" description="Disordered" evidence="4">
    <location>
        <begin position="1"/>
        <end position="24"/>
    </location>
</feature>
<sequence>MTREKKVKRVKTQNDVSSPQPNLNVDFFQVEEQEARDRDSKEDESLFKETCAEIQKNIKRIHELKKRGKAQAEVDDLRVRTAFLFLQLKKINRLDKHRLKAARDAVCEKKQKVDNFHLQLQNLTYEVMHLQKEVTKCMEFRSKDEEIDLVPVEQFCKETGQSVEDTHQLTLARLNWELQQRKQLSKKLEELESCRQGFYKEIEKKKQCIYNLQPTLLSILESTRPLHQELGLPLQAQAVEHSQAHALPRPLYVLYVQCHAYRHAHGDIFEVAVEGSIEEALPGLLEDKRDEDSPGESDQEEPAPAKRHHRRSTRGASGRAKLLMKHPLGARLTFQCRGHTLQLVFWYAVQLHIVTVELHLQSPTNSASPVLCATSLLDNLLDEVDTGSSSPNPANHFQLQKHGVSRGFEELGKAYMWAQRLAGLDFLGGQRQKENVQMNCTFVEQALEAIRTRFSARVALHEQILALEQGTVPVPSSLASNFPVKVVSTLKQWVQSTDEEVAQSHPGYKEVEELGILEEGHFAFTALIQRGSAQMRAHVLVAGTYPKVPPLFLLALHWREKRTSRDDDALKELEREVNLEWGNTDSVLSIQMQQLLVGLDVLLEASADCSLHCPREFAHDKVLAHPVRGRSRSHPYKFLSHLGLFTHRL</sequence>
<evidence type="ECO:0000313" key="5">
    <source>
        <dbReference type="EMBL" id="MBY10334.1"/>
    </source>
</evidence>
<dbReference type="EMBL" id="GGLE01006208">
    <property type="protein sequence ID" value="MBY10334.1"/>
    <property type="molecule type" value="Transcribed_RNA"/>
</dbReference>
<feature type="compositionally biased region" description="Polar residues" evidence="4">
    <location>
        <begin position="13"/>
        <end position="23"/>
    </location>
</feature>
<protein>
    <submittedName>
        <fullName evidence="5">Putative monocyte differentiation</fullName>
    </submittedName>
</protein>
<comment type="similarity">
    <text evidence="2">Belongs to the THOC5 family.</text>
</comment>
<evidence type="ECO:0000256" key="3">
    <source>
        <dbReference type="ARBA" id="ARBA00023242"/>
    </source>
</evidence>
<organism evidence="5">
    <name type="scientific">Ornithodoros turicata</name>
    <dbReference type="NCBI Taxonomy" id="34597"/>
    <lineage>
        <taxon>Eukaryota</taxon>
        <taxon>Metazoa</taxon>
        <taxon>Ecdysozoa</taxon>
        <taxon>Arthropoda</taxon>
        <taxon>Chelicerata</taxon>
        <taxon>Arachnida</taxon>
        <taxon>Acari</taxon>
        <taxon>Parasitiformes</taxon>
        <taxon>Ixodida</taxon>
        <taxon>Ixodoidea</taxon>
        <taxon>Argasidae</taxon>
        <taxon>Ornithodorinae</taxon>
        <taxon>Ornithodoros</taxon>
    </lineage>
</organism>
<comment type="subcellular location">
    <subcellularLocation>
        <location evidence="1">Nucleus</location>
    </subcellularLocation>
</comment>
<feature type="compositionally biased region" description="Basic residues" evidence="4">
    <location>
        <begin position="1"/>
        <end position="11"/>
    </location>
</feature>
<dbReference type="Pfam" id="PF09766">
    <property type="entry name" value="FmiP_Thoc5"/>
    <property type="match status" value="1"/>
</dbReference>
<evidence type="ECO:0000256" key="2">
    <source>
        <dbReference type="ARBA" id="ARBA00008044"/>
    </source>
</evidence>
<dbReference type="GO" id="GO:0003729">
    <property type="term" value="F:mRNA binding"/>
    <property type="evidence" value="ECO:0007669"/>
    <property type="project" value="TreeGrafter"/>
</dbReference>
<dbReference type="PANTHER" id="PTHR13375">
    <property type="entry name" value="FMS INTERACTING PROTEIN"/>
    <property type="match status" value="1"/>
</dbReference>
<proteinExistence type="inferred from homology"/>
<dbReference type="GO" id="GO:0000445">
    <property type="term" value="C:THO complex part of transcription export complex"/>
    <property type="evidence" value="ECO:0007669"/>
    <property type="project" value="TreeGrafter"/>
</dbReference>
<evidence type="ECO:0000256" key="4">
    <source>
        <dbReference type="SAM" id="MobiDB-lite"/>
    </source>
</evidence>
<reference evidence="5" key="1">
    <citation type="submission" date="2018-03" db="EMBL/GenBank/DDBJ databases">
        <title>The relapsing fever spirochete Borrelia turicatae persists in the highly oxidative environment of its soft-bodied tick vector.</title>
        <authorList>
            <person name="Bourret T.J."/>
            <person name="Boyle W.K."/>
            <person name="Valenzuela J.G."/>
            <person name="Oliveira F."/>
            <person name="Lopez J.E."/>
        </authorList>
    </citation>
    <scope>NUCLEOTIDE SEQUENCE</scope>
    <source>
        <strain evidence="5">Kansas strain/isolate</strain>
        <tissue evidence="5">Salivary glands</tissue>
    </source>
</reference>